<evidence type="ECO:0000313" key="6">
    <source>
        <dbReference type="EMBL" id="TDY00045.1"/>
    </source>
</evidence>
<dbReference type="InterPro" id="IPR015797">
    <property type="entry name" value="NUDIX_hydrolase-like_dom_sf"/>
</dbReference>
<comment type="similarity">
    <text evidence="3">Belongs to the Nudix hydrolase family.</text>
</comment>
<evidence type="ECO:0000256" key="4">
    <source>
        <dbReference type="SAM" id="MobiDB-lite"/>
    </source>
</evidence>
<dbReference type="PANTHER" id="PTHR43736:SF1">
    <property type="entry name" value="DIHYDRONEOPTERIN TRIPHOSPHATE DIPHOSPHATASE"/>
    <property type="match status" value="1"/>
</dbReference>
<dbReference type="PANTHER" id="PTHR43736">
    <property type="entry name" value="ADP-RIBOSE PYROPHOSPHATASE"/>
    <property type="match status" value="1"/>
</dbReference>
<dbReference type="InterPro" id="IPR000086">
    <property type="entry name" value="NUDIX_hydrolase_dom"/>
</dbReference>
<dbReference type="PROSITE" id="PS00893">
    <property type="entry name" value="NUDIX_BOX"/>
    <property type="match status" value="1"/>
</dbReference>
<organism evidence="6 7">
    <name type="scientific">Thiohalophilus thiocyanatoxydans</name>
    <dbReference type="NCBI Taxonomy" id="381308"/>
    <lineage>
        <taxon>Bacteria</taxon>
        <taxon>Pseudomonadati</taxon>
        <taxon>Pseudomonadota</taxon>
        <taxon>Gammaproteobacteria</taxon>
        <taxon>Thiohalomonadales</taxon>
        <taxon>Thiohalophilaceae</taxon>
        <taxon>Thiohalophilus</taxon>
    </lineage>
</organism>
<dbReference type="Gene3D" id="3.90.79.10">
    <property type="entry name" value="Nucleoside Triphosphate Pyrophosphohydrolase"/>
    <property type="match status" value="1"/>
</dbReference>
<dbReference type="RefSeq" id="WP_134084462.1">
    <property type="nucleotide sequence ID" value="NZ_SOQX01000006.1"/>
</dbReference>
<evidence type="ECO:0000256" key="3">
    <source>
        <dbReference type="RuleBase" id="RU003476"/>
    </source>
</evidence>
<dbReference type="Pfam" id="PF00293">
    <property type="entry name" value="NUDIX"/>
    <property type="match status" value="1"/>
</dbReference>
<dbReference type="SUPFAM" id="SSF55811">
    <property type="entry name" value="Nudix"/>
    <property type="match status" value="1"/>
</dbReference>
<dbReference type="EMBL" id="SOQX01000006">
    <property type="protein sequence ID" value="TDY00045.1"/>
    <property type="molecule type" value="Genomic_DNA"/>
</dbReference>
<dbReference type="OrthoDB" id="542521at2"/>
<dbReference type="InterPro" id="IPR020084">
    <property type="entry name" value="NUDIX_hydrolase_CS"/>
</dbReference>
<dbReference type="GO" id="GO:0016787">
    <property type="term" value="F:hydrolase activity"/>
    <property type="evidence" value="ECO:0007669"/>
    <property type="project" value="UniProtKB-KW"/>
</dbReference>
<sequence>MSYPQLAVGAIVRRGTAVLLVQRANAPNAGQWALPGGKVQAGETLQQAAEREIKEETGVVIRAGEPVFCFDVIERDERGNLRYHYVIVDLLAEYLSGEPQADDDALDAAWVTPQVLARLDVNATTRQLLARLDAGPVSDDSDDNDQQCHDPERHTQ</sequence>
<evidence type="ECO:0000256" key="1">
    <source>
        <dbReference type="ARBA" id="ARBA00001946"/>
    </source>
</evidence>
<evidence type="ECO:0000259" key="5">
    <source>
        <dbReference type="PROSITE" id="PS51462"/>
    </source>
</evidence>
<comment type="cofactor">
    <cofactor evidence="1">
        <name>Mg(2+)</name>
        <dbReference type="ChEBI" id="CHEBI:18420"/>
    </cofactor>
</comment>
<feature type="compositionally biased region" description="Basic and acidic residues" evidence="4">
    <location>
        <begin position="146"/>
        <end position="156"/>
    </location>
</feature>
<evidence type="ECO:0000313" key="7">
    <source>
        <dbReference type="Proteomes" id="UP000294914"/>
    </source>
</evidence>
<evidence type="ECO:0000256" key="2">
    <source>
        <dbReference type="ARBA" id="ARBA00022801"/>
    </source>
</evidence>
<dbReference type="Proteomes" id="UP000294914">
    <property type="component" value="Unassembled WGS sequence"/>
</dbReference>
<keyword evidence="2 3" id="KW-0378">Hydrolase</keyword>
<dbReference type="PROSITE" id="PS51462">
    <property type="entry name" value="NUDIX"/>
    <property type="match status" value="1"/>
</dbReference>
<dbReference type="InterPro" id="IPR020476">
    <property type="entry name" value="Nudix_hydrolase"/>
</dbReference>
<proteinExistence type="inferred from homology"/>
<reference evidence="6 7" key="1">
    <citation type="submission" date="2019-03" db="EMBL/GenBank/DDBJ databases">
        <title>Genomic Encyclopedia of Type Strains, Phase IV (KMG-IV): sequencing the most valuable type-strain genomes for metagenomic binning, comparative biology and taxonomic classification.</title>
        <authorList>
            <person name="Goeker M."/>
        </authorList>
    </citation>
    <scope>NUCLEOTIDE SEQUENCE [LARGE SCALE GENOMIC DNA]</scope>
    <source>
        <strain evidence="6 7">DSM 16326</strain>
    </source>
</reference>
<keyword evidence="7" id="KW-1185">Reference proteome</keyword>
<gene>
    <name evidence="6" type="ORF">EDC23_2206</name>
</gene>
<name>A0A4V3H3P1_9GAMM</name>
<dbReference type="CDD" id="cd04673">
    <property type="entry name" value="NUDIX_ADPRase"/>
    <property type="match status" value="1"/>
</dbReference>
<dbReference type="PRINTS" id="PR00502">
    <property type="entry name" value="NUDIXFAMILY"/>
</dbReference>
<protein>
    <submittedName>
        <fullName evidence="6">Mutator protein MutT</fullName>
    </submittedName>
</protein>
<accession>A0A4V3H3P1</accession>
<feature type="domain" description="Nudix hydrolase" evidence="5">
    <location>
        <begin position="3"/>
        <end position="134"/>
    </location>
</feature>
<comment type="caution">
    <text evidence="6">The sequence shown here is derived from an EMBL/GenBank/DDBJ whole genome shotgun (WGS) entry which is preliminary data.</text>
</comment>
<dbReference type="AlphaFoldDB" id="A0A4V3H3P1"/>
<feature type="region of interest" description="Disordered" evidence="4">
    <location>
        <begin position="132"/>
        <end position="156"/>
    </location>
</feature>